<dbReference type="SUPFAM" id="SSF55729">
    <property type="entry name" value="Acyl-CoA N-acyltransferases (Nat)"/>
    <property type="match status" value="1"/>
</dbReference>
<evidence type="ECO:0000259" key="1">
    <source>
        <dbReference type="PROSITE" id="PS51186"/>
    </source>
</evidence>
<name>A0ABN1M8G4_9FIRM</name>
<evidence type="ECO:0000313" key="3">
    <source>
        <dbReference type="Proteomes" id="UP001400965"/>
    </source>
</evidence>
<dbReference type="Proteomes" id="UP001400965">
    <property type="component" value="Unassembled WGS sequence"/>
</dbReference>
<feature type="domain" description="N-acetyltransferase" evidence="1">
    <location>
        <begin position="14"/>
        <end position="180"/>
    </location>
</feature>
<reference evidence="2 3" key="1">
    <citation type="journal article" date="2019" name="Int. J. Syst. Evol. Microbiol.">
        <title>The Global Catalogue of Microorganisms (GCM) 10K type strain sequencing project: providing services to taxonomists for standard genome sequencing and annotation.</title>
        <authorList>
            <consortium name="The Broad Institute Genomics Platform"/>
            <consortium name="The Broad Institute Genome Sequencing Center for Infectious Disease"/>
            <person name="Wu L."/>
            <person name="Ma J."/>
        </authorList>
    </citation>
    <scope>NUCLEOTIDE SEQUENCE [LARGE SCALE GENOMIC DNA]</scope>
    <source>
        <strain evidence="2 3">JCM 6486</strain>
    </source>
</reference>
<protein>
    <submittedName>
        <fullName evidence="2">GNAT family N-acetyltransferase</fullName>
    </submittedName>
</protein>
<dbReference type="PANTHER" id="PTHR43792:SF1">
    <property type="entry name" value="N-ACETYLTRANSFERASE DOMAIN-CONTAINING PROTEIN"/>
    <property type="match status" value="1"/>
</dbReference>
<dbReference type="PROSITE" id="PS51186">
    <property type="entry name" value="GNAT"/>
    <property type="match status" value="1"/>
</dbReference>
<gene>
    <name evidence="2" type="ORF">GCM10008917_23800</name>
</gene>
<organism evidence="2 3">
    <name type="scientific">Paraclostridium tenue</name>
    <dbReference type="NCBI Taxonomy" id="1737"/>
    <lineage>
        <taxon>Bacteria</taxon>
        <taxon>Bacillati</taxon>
        <taxon>Bacillota</taxon>
        <taxon>Clostridia</taxon>
        <taxon>Peptostreptococcales</taxon>
        <taxon>Peptostreptococcaceae</taxon>
        <taxon>Paraclostridium</taxon>
    </lineage>
</organism>
<sequence length="188" mass="21880">MNHKGTKRIETENLILRKFELSDAKAMYENWASDSEVTKFLTWKPIDSIEVSKHVIKSWIDEYENENFYQWAITLKSNGDDPIGCISIVRQDEEIGMVQVGYCIGKKWWNQGITSEALKALIKYFITEVKANRIEARHDPLNLNSGKVMKKCKMKYEGTMRKADINNQGICDYSMYALLAEDYIIEDF</sequence>
<dbReference type="InterPro" id="IPR000182">
    <property type="entry name" value="GNAT_dom"/>
</dbReference>
<keyword evidence="3" id="KW-1185">Reference proteome</keyword>
<dbReference type="InterPro" id="IPR016181">
    <property type="entry name" value="Acyl_CoA_acyltransferase"/>
</dbReference>
<proteinExistence type="predicted"/>
<comment type="caution">
    <text evidence="2">The sequence shown here is derived from an EMBL/GenBank/DDBJ whole genome shotgun (WGS) entry which is preliminary data.</text>
</comment>
<accession>A0ABN1M8G4</accession>
<dbReference type="EMBL" id="BAAACP010000016">
    <property type="protein sequence ID" value="GAA0865620.1"/>
    <property type="molecule type" value="Genomic_DNA"/>
</dbReference>
<dbReference type="InterPro" id="IPR051531">
    <property type="entry name" value="N-acetyltransferase"/>
</dbReference>
<dbReference type="PANTHER" id="PTHR43792">
    <property type="entry name" value="GNAT FAMILY, PUTATIVE (AFU_ORTHOLOGUE AFUA_3G00765)-RELATED-RELATED"/>
    <property type="match status" value="1"/>
</dbReference>
<dbReference type="Pfam" id="PF13302">
    <property type="entry name" value="Acetyltransf_3"/>
    <property type="match status" value="1"/>
</dbReference>
<dbReference type="RefSeq" id="WP_346046294.1">
    <property type="nucleotide sequence ID" value="NZ_BAAACP010000016.1"/>
</dbReference>
<evidence type="ECO:0000313" key="2">
    <source>
        <dbReference type="EMBL" id="GAA0865620.1"/>
    </source>
</evidence>
<dbReference type="Gene3D" id="3.40.630.30">
    <property type="match status" value="1"/>
</dbReference>